<dbReference type="Pfam" id="PF00990">
    <property type="entry name" value="GGDEF"/>
    <property type="match status" value="1"/>
</dbReference>
<evidence type="ECO:0000313" key="4">
    <source>
        <dbReference type="EMBL" id="KOA19799.1"/>
    </source>
</evidence>
<feature type="transmembrane region" description="Helical" evidence="2">
    <location>
        <begin position="177"/>
        <end position="195"/>
    </location>
</feature>
<dbReference type="GO" id="GO:0052621">
    <property type="term" value="F:diguanylate cyclase activity"/>
    <property type="evidence" value="ECO:0007669"/>
    <property type="project" value="TreeGrafter"/>
</dbReference>
<evidence type="ECO:0000259" key="3">
    <source>
        <dbReference type="PROSITE" id="PS50887"/>
    </source>
</evidence>
<dbReference type="EMBL" id="LHUR01000022">
    <property type="protein sequence ID" value="KOA19799.1"/>
    <property type="molecule type" value="Genomic_DNA"/>
</dbReference>
<feature type="transmembrane region" description="Helical" evidence="2">
    <location>
        <begin position="39"/>
        <end position="58"/>
    </location>
</feature>
<dbReference type="GO" id="GO:0043709">
    <property type="term" value="P:cell adhesion involved in single-species biofilm formation"/>
    <property type="evidence" value="ECO:0007669"/>
    <property type="project" value="TreeGrafter"/>
</dbReference>
<evidence type="ECO:0000313" key="5">
    <source>
        <dbReference type="Proteomes" id="UP000037043"/>
    </source>
</evidence>
<feature type="domain" description="GGDEF" evidence="3">
    <location>
        <begin position="268"/>
        <end position="402"/>
    </location>
</feature>
<dbReference type="STRING" id="36844.SAMN04488501_102105"/>
<evidence type="ECO:0000256" key="1">
    <source>
        <dbReference type="SAM" id="Coils"/>
    </source>
</evidence>
<dbReference type="InterPro" id="IPR050469">
    <property type="entry name" value="Diguanylate_Cyclase"/>
</dbReference>
<dbReference type="Gene3D" id="3.30.70.270">
    <property type="match status" value="1"/>
</dbReference>
<comment type="caution">
    <text evidence="4">The sequence shown here is derived from an EMBL/GenBank/DDBJ whole genome shotgun (WGS) entry which is preliminary data.</text>
</comment>
<keyword evidence="2" id="KW-0812">Transmembrane</keyword>
<feature type="transmembrane region" description="Helical" evidence="2">
    <location>
        <begin position="70"/>
        <end position="90"/>
    </location>
</feature>
<protein>
    <submittedName>
        <fullName evidence="4">Phytochrome-like protein cph2</fullName>
    </submittedName>
</protein>
<dbReference type="GO" id="GO:0005886">
    <property type="term" value="C:plasma membrane"/>
    <property type="evidence" value="ECO:0007669"/>
    <property type="project" value="TreeGrafter"/>
</dbReference>
<dbReference type="PANTHER" id="PTHR45138">
    <property type="entry name" value="REGULATORY COMPONENTS OF SENSORY TRANSDUCTION SYSTEM"/>
    <property type="match status" value="1"/>
</dbReference>
<dbReference type="NCBIfam" id="TIGR00254">
    <property type="entry name" value="GGDEF"/>
    <property type="match status" value="1"/>
</dbReference>
<feature type="transmembrane region" description="Helical" evidence="2">
    <location>
        <begin position="129"/>
        <end position="148"/>
    </location>
</feature>
<dbReference type="PATRIC" id="fig|1121318.3.peg.1904"/>
<dbReference type="RefSeq" id="WP_052221426.1">
    <property type="nucleotide sequence ID" value="NZ_LHUR01000022.1"/>
</dbReference>
<dbReference type="PROSITE" id="PS50887">
    <property type="entry name" value="GGDEF"/>
    <property type="match status" value="1"/>
</dbReference>
<organism evidence="4 5">
    <name type="scientific">Clostridium homopropionicum DSM 5847</name>
    <dbReference type="NCBI Taxonomy" id="1121318"/>
    <lineage>
        <taxon>Bacteria</taxon>
        <taxon>Bacillati</taxon>
        <taxon>Bacillota</taxon>
        <taxon>Clostridia</taxon>
        <taxon>Eubacteriales</taxon>
        <taxon>Clostridiaceae</taxon>
        <taxon>Clostridium</taxon>
    </lineage>
</organism>
<accession>A0A0L6ZA04</accession>
<dbReference type="InterPro" id="IPR043128">
    <property type="entry name" value="Rev_trsase/Diguanyl_cyclase"/>
</dbReference>
<dbReference type="SUPFAM" id="SSF55073">
    <property type="entry name" value="Nucleotide cyclase"/>
    <property type="match status" value="1"/>
</dbReference>
<dbReference type="FunFam" id="3.30.70.270:FF:000001">
    <property type="entry name" value="Diguanylate cyclase domain protein"/>
    <property type="match status" value="1"/>
</dbReference>
<feature type="transmembrane region" description="Helical" evidence="2">
    <location>
        <begin position="102"/>
        <end position="123"/>
    </location>
</feature>
<dbReference type="GO" id="GO:1902201">
    <property type="term" value="P:negative regulation of bacterial-type flagellum-dependent cell motility"/>
    <property type="evidence" value="ECO:0007669"/>
    <property type="project" value="TreeGrafter"/>
</dbReference>
<dbReference type="InterPro" id="IPR029787">
    <property type="entry name" value="Nucleotide_cyclase"/>
</dbReference>
<keyword evidence="2" id="KW-1133">Transmembrane helix</keyword>
<proteinExistence type="predicted"/>
<keyword evidence="5" id="KW-1185">Reference proteome</keyword>
<feature type="coiled-coil region" evidence="1">
    <location>
        <begin position="213"/>
        <end position="240"/>
    </location>
</feature>
<sequence>MFFNLLKLVRGLIQVSVSEKYAREFEISLNSINLVRGKVISITFILMELIMIISSLILKKGDMLKPPYMYYGVMYVILIIAMIIYLIIYLNLEKNIPQNGTSIKITGIIFSITLVSWCVGISLIDQLSYGQIIVYVVAIMSVAVVPIFKPTELFIIYLISQALFIILLPYFQKSSEIVFGNIVNSTFFLISSWVISGIRYKNYIEEFNNKKIIEEKTYELNRVNKELEEANRKLEKLSKTDSLTGILNRLVFDKTMKEEWERCKESLEPLSLIMVDIDLFKLFNDNYGHQAGDDCIRQVAGALVASAKPFSDIVARYGGEEFVIILPRINKEKALELAEQLRKNVEGLAIPHAYSFISKYVTISLGVHTLIPSDESSIEKLIRTTDNALYQAKKKRNNVIYY</sequence>
<dbReference type="PANTHER" id="PTHR45138:SF9">
    <property type="entry name" value="DIGUANYLATE CYCLASE DGCM-RELATED"/>
    <property type="match status" value="1"/>
</dbReference>
<reference evidence="5" key="1">
    <citation type="submission" date="2015-08" db="EMBL/GenBank/DDBJ databases">
        <title>Genome sequence of the strict anaerobe Clostridium homopropionicum LuHBu1 (DSM 5847T).</title>
        <authorList>
            <person name="Poehlein A."/>
            <person name="Beck M."/>
            <person name="Schiel-Bengelsdorf B."/>
            <person name="Bengelsdorf F.R."/>
            <person name="Daniel R."/>
            <person name="Duerre P."/>
        </authorList>
    </citation>
    <scope>NUCLEOTIDE SEQUENCE [LARGE SCALE GENOMIC DNA]</scope>
    <source>
        <strain evidence="5">DSM 5847</strain>
    </source>
</reference>
<feature type="transmembrane region" description="Helical" evidence="2">
    <location>
        <begin position="153"/>
        <end position="171"/>
    </location>
</feature>
<gene>
    <name evidence="4" type="primary">cph2_4</name>
    <name evidence="4" type="ORF">CLHOM_18880</name>
</gene>
<dbReference type="Proteomes" id="UP000037043">
    <property type="component" value="Unassembled WGS sequence"/>
</dbReference>
<evidence type="ECO:0000256" key="2">
    <source>
        <dbReference type="SAM" id="Phobius"/>
    </source>
</evidence>
<dbReference type="SMART" id="SM00267">
    <property type="entry name" value="GGDEF"/>
    <property type="match status" value="1"/>
</dbReference>
<keyword evidence="2" id="KW-0472">Membrane</keyword>
<dbReference type="InterPro" id="IPR000160">
    <property type="entry name" value="GGDEF_dom"/>
</dbReference>
<dbReference type="AlphaFoldDB" id="A0A0L6ZA04"/>
<dbReference type="CDD" id="cd01949">
    <property type="entry name" value="GGDEF"/>
    <property type="match status" value="1"/>
</dbReference>
<keyword evidence="1" id="KW-0175">Coiled coil</keyword>
<name>A0A0L6ZA04_9CLOT</name>